<gene>
    <name evidence="3" type="ORF">TRIVIDRAFT_226920</name>
</gene>
<organism evidence="3 4">
    <name type="scientific">Hypocrea virens (strain Gv29-8 / FGSC 10586)</name>
    <name type="common">Gliocladium virens</name>
    <name type="synonym">Trichoderma virens</name>
    <dbReference type="NCBI Taxonomy" id="413071"/>
    <lineage>
        <taxon>Eukaryota</taxon>
        <taxon>Fungi</taxon>
        <taxon>Dikarya</taxon>
        <taxon>Ascomycota</taxon>
        <taxon>Pezizomycotina</taxon>
        <taxon>Sordariomycetes</taxon>
        <taxon>Hypocreomycetidae</taxon>
        <taxon>Hypocreales</taxon>
        <taxon>Hypocreaceae</taxon>
        <taxon>Trichoderma</taxon>
    </lineage>
</organism>
<name>G9N7W6_HYPVG</name>
<dbReference type="GO" id="GO:0008270">
    <property type="term" value="F:zinc ion binding"/>
    <property type="evidence" value="ECO:0007669"/>
    <property type="project" value="UniProtKB-KW"/>
</dbReference>
<dbReference type="InParanoid" id="G9N7W6"/>
<evidence type="ECO:0000256" key="1">
    <source>
        <dbReference type="PROSITE-ProRule" id="PRU00175"/>
    </source>
</evidence>
<keyword evidence="4" id="KW-1185">Reference proteome</keyword>
<dbReference type="AlphaFoldDB" id="G9N7W6"/>
<dbReference type="InterPro" id="IPR013083">
    <property type="entry name" value="Znf_RING/FYVE/PHD"/>
</dbReference>
<comment type="caution">
    <text evidence="3">The sequence shown here is derived from an EMBL/GenBank/DDBJ whole genome shotgun (WGS) entry which is preliminary data.</text>
</comment>
<protein>
    <recommendedName>
        <fullName evidence="2">RING-type domain-containing protein</fullName>
    </recommendedName>
</protein>
<dbReference type="SUPFAM" id="SSF57850">
    <property type="entry name" value="RING/U-box"/>
    <property type="match status" value="1"/>
</dbReference>
<evidence type="ECO:0000313" key="4">
    <source>
        <dbReference type="Proteomes" id="UP000007115"/>
    </source>
</evidence>
<dbReference type="GeneID" id="25792044"/>
<proteinExistence type="predicted"/>
<dbReference type="Gene3D" id="3.30.40.10">
    <property type="entry name" value="Zinc/RING finger domain, C3HC4 (zinc finger)"/>
    <property type="match status" value="1"/>
</dbReference>
<accession>G9N7W6</accession>
<dbReference type="OrthoDB" id="264917at2759"/>
<dbReference type="RefSeq" id="XP_013951280.1">
    <property type="nucleotide sequence ID" value="XM_014095805.1"/>
</dbReference>
<dbReference type="VEuPathDB" id="FungiDB:TRIVIDRAFT_226920"/>
<dbReference type="InterPro" id="IPR001841">
    <property type="entry name" value="Znf_RING"/>
</dbReference>
<sequence>MAEEQPKELESAPRPREIIRLLQCPICYKLITEPVILPCGYQCCRLCQSPQLCPFCRQIHTSSSQIDKTLWMVKTCFEQEMDRLRAASSRVSMCAEVGVQDTIIHKSYWHGKLLAMWDLAKDGSLRLDNDIIYIERSPTPDD</sequence>
<dbReference type="EMBL" id="ABDF02000089">
    <property type="protein sequence ID" value="EHK17078.1"/>
    <property type="molecule type" value="Genomic_DNA"/>
</dbReference>
<evidence type="ECO:0000313" key="3">
    <source>
        <dbReference type="EMBL" id="EHK17078.1"/>
    </source>
</evidence>
<keyword evidence="1" id="KW-0863">Zinc-finger</keyword>
<evidence type="ECO:0000259" key="2">
    <source>
        <dbReference type="PROSITE" id="PS50089"/>
    </source>
</evidence>
<reference evidence="3 4" key="1">
    <citation type="journal article" date="2011" name="Genome Biol.">
        <title>Comparative genome sequence analysis underscores mycoparasitism as the ancestral life style of Trichoderma.</title>
        <authorList>
            <person name="Kubicek C.P."/>
            <person name="Herrera-Estrella A."/>
            <person name="Seidl-Seiboth V."/>
            <person name="Martinez D.A."/>
            <person name="Druzhinina I.S."/>
            <person name="Thon M."/>
            <person name="Zeilinger S."/>
            <person name="Casas-Flores S."/>
            <person name="Horwitz B.A."/>
            <person name="Mukherjee P.K."/>
            <person name="Mukherjee M."/>
            <person name="Kredics L."/>
            <person name="Alcaraz L.D."/>
            <person name="Aerts A."/>
            <person name="Antal Z."/>
            <person name="Atanasova L."/>
            <person name="Cervantes-Badillo M.G."/>
            <person name="Challacombe J."/>
            <person name="Chertkov O."/>
            <person name="McCluskey K."/>
            <person name="Coulpier F."/>
            <person name="Deshpande N."/>
            <person name="von Doehren H."/>
            <person name="Ebbole D.J."/>
            <person name="Esquivel-Naranjo E.U."/>
            <person name="Fekete E."/>
            <person name="Flipphi M."/>
            <person name="Glaser F."/>
            <person name="Gomez-Rodriguez E.Y."/>
            <person name="Gruber S."/>
            <person name="Han C."/>
            <person name="Henrissat B."/>
            <person name="Hermosa R."/>
            <person name="Hernandez-Onate M."/>
            <person name="Karaffa L."/>
            <person name="Kosti I."/>
            <person name="Le Crom S."/>
            <person name="Lindquist E."/>
            <person name="Lucas S."/>
            <person name="Luebeck M."/>
            <person name="Luebeck P.S."/>
            <person name="Margeot A."/>
            <person name="Metz B."/>
            <person name="Misra M."/>
            <person name="Nevalainen H."/>
            <person name="Omann M."/>
            <person name="Packer N."/>
            <person name="Perrone G."/>
            <person name="Uresti-Rivera E.E."/>
            <person name="Salamov A."/>
            <person name="Schmoll M."/>
            <person name="Seiboth B."/>
            <person name="Shapiro H."/>
            <person name="Sukno S."/>
            <person name="Tamayo-Ramos J.A."/>
            <person name="Tisch D."/>
            <person name="Wiest A."/>
            <person name="Wilkinson H.H."/>
            <person name="Zhang M."/>
            <person name="Coutinho P.M."/>
            <person name="Kenerley C.M."/>
            <person name="Monte E."/>
            <person name="Baker S.E."/>
            <person name="Grigoriev I.V."/>
        </authorList>
    </citation>
    <scope>NUCLEOTIDE SEQUENCE [LARGE SCALE GENOMIC DNA]</scope>
    <source>
        <strain evidence="4">Gv29-8 / FGSC 10586</strain>
    </source>
</reference>
<feature type="domain" description="RING-type" evidence="2">
    <location>
        <begin position="24"/>
        <end position="57"/>
    </location>
</feature>
<keyword evidence="1" id="KW-0479">Metal-binding</keyword>
<dbReference type="Proteomes" id="UP000007115">
    <property type="component" value="Unassembled WGS sequence"/>
</dbReference>
<dbReference type="HOGENOM" id="CLU_1816069_0_0_1"/>
<keyword evidence="1" id="KW-0862">Zinc</keyword>
<dbReference type="PROSITE" id="PS50089">
    <property type="entry name" value="ZF_RING_2"/>
    <property type="match status" value="1"/>
</dbReference>